<reference evidence="1" key="1">
    <citation type="submission" date="2019-05" db="EMBL/GenBank/DDBJ databases">
        <title>The de novo reference genome and transcriptome assemblies of the wild tomato species Solanum chilense.</title>
        <authorList>
            <person name="Stam R."/>
            <person name="Nosenko T."/>
            <person name="Hoerger A.C."/>
            <person name="Stephan W."/>
            <person name="Seidel M.A."/>
            <person name="Kuhn J.M.M."/>
            <person name="Haberer G."/>
            <person name="Tellier A."/>
        </authorList>
    </citation>
    <scope>NUCLEOTIDE SEQUENCE</scope>
    <source>
        <tissue evidence="1">Mature leaves</tissue>
    </source>
</reference>
<organism evidence="1">
    <name type="scientific">Solanum chilense</name>
    <name type="common">Tomato</name>
    <name type="synonym">Lycopersicon chilense</name>
    <dbReference type="NCBI Taxonomy" id="4083"/>
    <lineage>
        <taxon>Eukaryota</taxon>
        <taxon>Viridiplantae</taxon>
        <taxon>Streptophyta</taxon>
        <taxon>Embryophyta</taxon>
        <taxon>Tracheophyta</taxon>
        <taxon>Spermatophyta</taxon>
        <taxon>Magnoliopsida</taxon>
        <taxon>eudicotyledons</taxon>
        <taxon>Gunneridae</taxon>
        <taxon>Pentapetalae</taxon>
        <taxon>asterids</taxon>
        <taxon>lamiids</taxon>
        <taxon>Solanales</taxon>
        <taxon>Solanaceae</taxon>
        <taxon>Solanoideae</taxon>
        <taxon>Solaneae</taxon>
        <taxon>Solanum</taxon>
        <taxon>Solanum subgen. Lycopersicon</taxon>
    </lineage>
</organism>
<comment type="caution">
    <text evidence="1">The sequence shown here is derived from an EMBL/GenBank/DDBJ whole genome shotgun (WGS) entry which is preliminary data.</text>
</comment>
<dbReference type="AlphaFoldDB" id="A0A6N2B583"/>
<protein>
    <submittedName>
        <fullName evidence="1">Uncharacterized protein</fullName>
    </submittedName>
</protein>
<sequence length="126" mass="13791">MGAEHLEKTSVKNHTMISKKALSSSIVNYVLGEQRLICLFIGIIVSVSALSVFNLSPRTISSASVSVDHVSSTPIPRRITYELVDHDQSNRNINAGMWKGAVGIEEEEFESIGNRWSRVCGEPFGG</sequence>
<proteinExistence type="predicted"/>
<dbReference type="EMBL" id="RXGB01005912">
    <property type="protein sequence ID" value="TMW87133.1"/>
    <property type="molecule type" value="Genomic_DNA"/>
</dbReference>
<evidence type="ECO:0000313" key="1">
    <source>
        <dbReference type="EMBL" id="TMW87133.1"/>
    </source>
</evidence>
<accession>A0A6N2B583</accession>
<gene>
    <name evidence="1" type="ORF">EJD97_020379</name>
</gene>
<name>A0A6N2B583_SOLCI</name>